<gene>
    <name evidence="9" type="ORF">K7C98_36515</name>
</gene>
<feature type="transmembrane region" description="Helical" evidence="8">
    <location>
        <begin position="44"/>
        <end position="65"/>
    </location>
</feature>
<feature type="transmembrane region" description="Helical" evidence="8">
    <location>
        <begin position="12"/>
        <end position="32"/>
    </location>
</feature>
<reference evidence="9" key="1">
    <citation type="submission" date="2021-08" db="EMBL/GenBank/DDBJ databases">
        <authorList>
            <person name="Stevens D.C."/>
        </authorList>
    </citation>
    <scope>NUCLEOTIDE SEQUENCE</scope>
    <source>
        <strain evidence="9">DSM 53165</strain>
    </source>
</reference>
<evidence type="ECO:0000256" key="7">
    <source>
        <dbReference type="ARBA" id="ARBA00024033"/>
    </source>
</evidence>
<feature type="transmembrane region" description="Helical" evidence="8">
    <location>
        <begin position="521"/>
        <end position="542"/>
    </location>
</feature>
<accession>A0ABS7U350</accession>
<keyword evidence="6 8" id="KW-0472">Membrane</keyword>
<keyword evidence="2" id="KW-1003">Cell membrane</keyword>
<feature type="transmembrane region" description="Helical" evidence="8">
    <location>
        <begin position="269"/>
        <end position="288"/>
    </location>
</feature>
<evidence type="ECO:0000313" key="9">
    <source>
        <dbReference type="EMBL" id="MBZ5714767.1"/>
    </source>
</evidence>
<feature type="transmembrane region" description="Helical" evidence="8">
    <location>
        <begin position="95"/>
        <end position="114"/>
    </location>
</feature>
<name>A0ABS7U350_9BACT</name>
<dbReference type="Pfam" id="PF09594">
    <property type="entry name" value="GT87"/>
    <property type="match status" value="1"/>
</dbReference>
<feature type="transmembrane region" description="Helical" evidence="8">
    <location>
        <begin position="343"/>
        <end position="363"/>
    </location>
</feature>
<evidence type="ECO:0000313" key="10">
    <source>
        <dbReference type="Proteomes" id="UP001139031"/>
    </source>
</evidence>
<keyword evidence="4 8" id="KW-0812">Transmembrane</keyword>
<comment type="caution">
    <text evidence="9">The sequence shown here is derived from an EMBL/GenBank/DDBJ whole genome shotgun (WGS) entry which is preliminary data.</text>
</comment>
<evidence type="ECO:0000256" key="3">
    <source>
        <dbReference type="ARBA" id="ARBA00022679"/>
    </source>
</evidence>
<evidence type="ECO:0000256" key="6">
    <source>
        <dbReference type="ARBA" id="ARBA00023136"/>
    </source>
</evidence>
<proteinExistence type="inferred from homology"/>
<dbReference type="RefSeq" id="WP_224196499.1">
    <property type="nucleotide sequence ID" value="NZ_JAIRAU010000049.1"/>
</dbReference>
<evidence type="ECO:0000256" key="2">
    <source>
        <dbReference type="ARBA" id="ARBA00022475"/>
    </source>
</evidence>
<feature type="transmembrane region" description="Helical" evidence="8">
    <location>
        <begin position="424"/>
        <end position="442"/>
    </location>
</feature>
<dbReference type="Proteomes" id="UP001139031">
    <property type="component" value="Unassembled WGS sequence"/>
</dbReference>
<feature type="transmembrane region" description="Helical" evidence="8">
    <location>
        <begin position="126"/>
        <end position="147"/>
    </location>
</feature>
<evidence type="ECO:0000256" key="4">
    <source>
        <dbReference type="ARBA" id="ARBA00022692"/>
    </source>
</evidence>
<evidence type="ECO:0000256" key="1">
    <source>
        <dbReference type="ARBA" id="ARBA00004651"/>
    </source>
</evidence>
<evidence type="ECO:0000256" key="5">
    <source>
        <dbReference type="ARBA" id="ARBA00022989"/>
    </source>
</evidence>
<feature type="transmembrane region" description="Helical" evidence="8">
    <location>
        <begin position="72"/>
        <end position="89"/>
    </location>
</feature>
<comment type="subcellular location">
    <subcellularLocation>
        <location evidence="1">Cell membrane</location>
        <topology evidence="1">Multi-pass membrane protein</topology>
    </subcellularLocation>
</comment>
<feature type="transmembrane region" description="Helical" evidence="8">
    <location>
        <begin position="499"/>
        <end position="515"/>
    </location>
</feature>
<keyword evidence="3" id="KW-0808">Transferase</keyword>
<dbReference type="InterPro" id="IPR018584">
    <property type="entry name" value="GT87"/>
</dbReference>
<evidence type="ECO:0000256" key="8">
    <source>
        <dbReference type="SAM" id="Phobius"/>
    </source>
</evidence>
<sequence>MPSRTEPVSRPRLLVGGLLLLLVAPIAVQGLVRLLSSWTGEPHAAVLVTLAALVPVLLAGAVALARGVVRPAVAWAGGGLAGGLLYAFTGAPVSSLAVAALGGWIAARGLPLAARAPLPRGRVTAALWGLLAVLALLQFGRMSVFMADPTQQWGALAPAEFLTRHSCLTSYVHGAELARRGDANIYDDRYGSEPEHPVPELPPAIDIGPLTMDTYEYPPQFLALPRLMLALSSDFMAIRALWFALTVAVFVAVSLALARWLGGEAERRARLLLLAIGLSPPLLFTGYFGNFQPMAMGLGALAMLAIVQGRTRSGAALLAFVISAKIFPGILGVWLLASRRWAAAAWTVLFAALYAALAAALFGTRPYADFIGYHLPRLASGETFAFLSEPMAAMSNLGVFGVPFKLRLAGWGGSEADAWALARQLAWVYTLVLFVVAAWSGWRRRDPVTTHERVVMIGEWFGLLALGALRSPFAPPEALIPLVWALGFRAAAAEHRRQVVAAVVAWVVIMITLPTPNQPAAVVSLAVQAIVYATALWLALAARRSR</sequence>
<keyword evidence="5 8" id="KW-1133">Transmembrane helix</keyword>
<protein>
    <submittedName>
        <fullName evidence="9">DUF2029 domain-containing protein</fullName>
    </submittedName>
</protein>
<comment type="similarity">
    <text evidence="7">Belongs to the glycosyltransferase 87 family.</text>
</comment>
<dbReference type="EMBL" id="JAIRAU010000049">
    <property type="protein sequence ID" value="MBZ5714767.1"/>
    <property type="molecule type" value="Genomic_DNA"/>
</dbReference>
<feature type="transmembrane region" description="Helical" evidence="8">
    <location>
        <begin position="236"/>
        <end position="257"/>
    </location>
</feature>
<organism evidence="9 10">
    <name type="scientific">Nannocystis pusilla</name>
    <dbReference type="NCBI Taxonomy" id="889268"/>
    <lineage>
        <taxon>Bacteria</taxon>
        <taxon>Pseudomonadati</taxon>
        <taxon>Myxococcota</taxon>
        <taxon>Polyangia</taxon>
        <taxon>Nannocystales</taxon>
        <taxon>Nannocystaceae</taxon>
        <taxon>Nannocystis</taxon>
    </lineage>
</organism>
<keyword evidence="10" id="KW-1185">Reference proteome</keyword>
<feature type="transmembrane region" description="Helical" evidence="8">
    <location>
        <begin position="316"/>
        <end position="337"/>
    </location>
</feature>